<dbReference type="RefSeq" id="WP_184822508.1">
    <property type="nucleotide sequence ID" value="NZ_JACHMM010000001.1"/>
</dbReference>
<name>A0A7W9LLF6_9ACTN</name>
<keyword evidence="1" id="KW-1133">Transmembrane helix</keyword>
<keyword evidence="1" id="KW-0472">Membrane</keyword>
<feature type="transmembrane region" description="Helical" evidence="1">
    <location>
        <begin position="73"/>
        <end position="94"/>
    </location>
</feature>
<dbReference type="EMBL" id="JACHMM010000001">
    <property type="protein sequence ID" value="MBB5788052.1"/>
    <property type="molecule type" value="Genomic_DNA"/>
</dbReference>
<evidence type="ECO:0000313" key="3">
    <source>
        <dbReference type="EMBL" id="MBB5788052.1"/>
    </source>
</evidence>
<protein>
    <recommendedName>
        <fullName evidence="2">DUF1707 domain-containing protein</fullName>
    </recommendedName>
</protein>
<organism evidence="3 4">
    <name type="scientific">Jiangella mangrovi</name>
    <dbReference type="NCBI Taxonomy" id="1524084"/>
    <lineage>
        <taxon>Bacteria</taxon>
        <taxon>Bacillati</taxon>
        <taxon>Actinomycetota</taxon>
        <taxon>Actinomycetes</taxon>
        <taxon>Jiangellales</taxon>
        <taxon>Jiangellaceae</taxon>
        <taxon>Jiangella</taxon>
    </lineage>
</organism>
<sequence>MAGGRAARPPGDDDRARYTTVLDAARAEGRIDDAELSRRSFTVRYAQTMGELDAVVDDLPGPTAAAAAGRSPLTWALAGIAVAAAVVIGIVVGARDGEGEDDTPAGGQVEVVDPPPVAEEEAAPPDMYSLADLTAMWDALGTAQVPGVLSVYLHSEWADLDVQADPGVPFYDEAEYDGELQPFEPGGQVSGEPEAEFFPLDAVDPAVVAAVADRADDVAGYAGRPISLIVVERDVFYGDIVTIRVHLEADAYGVSPSLTWDASGQHLLDDGSDA</sequence>
<dbReference type="AlphaFoldDB" id="A0A7W9LLF6"/>
<proteinExistence type="predicted"/>
<dbReference type="Pfam" id="PF08044">
    <property type="entry name" value="DUF1707"/>
    <property type="match status" value="1"/>
</dbReference>
<keyword evidence="1" id="KW-0812">Transmembrane</keyword>
<dbReference type="Proteomes" id="UP000542813">
    <property type="component" value="Unassembled WGS sequence"/>
</dbReference>
<gene>
    <name evidence="3" type="ORF">HD601_002627</name>
</gene>
<comment type="caution">
    <text evidence="3">The sequence shown here is derived from an EMBL/GenBank/DDBJ whole genome shotgun (WGS) entry which is preliminary data.</text>
</comment>
<evidence type="ECO:0000256" key="1">
    <source>
        <dbReference type="SAM" id="Phobius"/>
    </source>
</evidence>
<reference evidence="3 4" key="1">
    <citation type="submission" date="2020-08" db="EMBL/GenBank/DDBJ databases">
        <title>Sequencing the genomes of 1000 actinobacteria strains.</title>
        <authorList>
            <person name="Klenk H.-P."/>
        </authorList>
    </citation>
    <scope>NUCLEOTIDE SEQUENCE [LARGE SCALE GENOMIC DNA]</scope>
    <source>
        <strain evidence="3 4">DSM 102122</strain>
    </source>
</reference>
<feature type="domain" description="DUF1707" evidence="2">
    <location>
        <begin position="11"/>
        <end position="60"/>
    </location>
</feature>
<dbReference type="InterPro" id="IPR012551">
    <property type="entry name" value="DUF1707_SHOCT-like"/>
</dbReference>
<evidence type="ECO:0000313" key="4">
    <source>
        <dbReference type="Proteomes" id="UP000542813"/>
    </source>
</evidence>
<evidence type="ECO:0000259" key="2">
    <source>
        <dbReference type="Pfam" id="PF08044"/>
    </source>
</evidence>
<keyword evidence="4" id="KW-1185">Reference proteome</keyword>
<accession>A0A7W9LLF6</accession>